<reference evidence="2 3" key="1">
    <citation type="submission" date="2018-02" db="EMBL/GenBank/DDBJ databases">
        <title>The genomes of Aspergillus section Nigri reveals drivers in fungal speciation.</title>
        <authorList>
            <consortium name="DOE Joint Genome Institute"/>
            <person name="Vesth T.C."/>
            <person name="Nybo J."/>
            <person name="Theobald S."/>
            <person name="Brandl J."/>
            <person name="Frisvad J.C."/>
            <person name="Nielsen K.F."/>
            <person name="Lyhne E.K."/>
            <person name="Kogle M.E."/>
            <person name="Kuo A."/>
            <person name="Riley R."/>
            <person name="Clum A."/>
            <person name="Nolan M."/>
            <person name="Lipzen A."/>
            <person name="Salamov A."/>
            <person name="Henrissat B."/>
            <person name="Wiebenga A."/>
            <person name="De vries R.P."/>
            <person name="Grigoriev I.V."/>
            <person name="Mortensen U.H."/>
            <person name="Andersen M.R."/>
            <person name="Baker S.E."/>
        </authorList>
    </citation>
    <scope>NUCLEOTIDE SEQUENCE [LARGE SCALE GENOMIC DNA]</scope>
    <source>
        <strain evidence="2 3">CBS 101889</strain>
    </source>
</reference>
<feature type="region of interest" description="Disordered" evidence="1">
    <location>
        <begin position="214"/>
        <end position="239"/>
    </location>
</feature>
<proteinExistence type="predicted"/>
<dbReference type="AlphaFoldDB" id="A0A395HNK8"/>
<protein>
    <recommendedName>
        <fullName evidence="4">SNF2 N-terminal domain-containing protein</fullName>
    </recommendedName>
</protein>
<dbReference type="Proteomes" id="UP000248961">
    <property type="component" value="Unassembled WGS sequence"/>
</dbReference>
<feature type="compositionally biased region" description="Low complexity" evidence="1">
    <location>
        <begin position="149"/>
        <end position="158"/>
    </location>
</feature>
<evidence type="ECO:0000313" key="2">
    <source>
        <dbReference type="EMBL" id="RAL09069.1"/>
    </source>
</evidence>
<sequence length="344" mass="37576">MDESDAEDSDNILDHILTVGQEVQPFGNLGSDVVVQKNIEKRFRRAMRHGLNRRVYPVKGAKRSKATRRVARAVVQYLMKPLDFGEKCITYDHHNVDRTKSLSDKQQAATAGIVGLGDELNPERFEDEDEDGRRKNKSKAGVSARTEGKAAAEAQVKAAQEKAEDADGESETEPDTRGNAERADDADGTDDKEDLDDWDPDTIDQLERCLRSQAGVDSQAGGHEPSTPKGVRSTFTSDSNREVETFESAPGLISAKTIPALQACRILELKPELQFRPPTDPTRVTQVMPSQATDAEFMLCCETVDDRGGIVGDGCGMGKTCMGGLHVWCAGEAQERLHAAGVDF</sequence>
<gene>
    <name evidence="2" type="ORF">BO97DRAFT_417140</name>
</gene>
<organism evidence="2 3">
    <name type="scientific">Aspergillus homomorphus (strain CBS 101889)</name>
    <dbReference type="NCBI Taxonomy" id="1450537"/>
    <lineage>
        <taxon>Eukaryota</taxon>
        <taxon>Fungi</taxon>
        <taxon>Dikarya</taxon>
        <taxon>Ascomycota</taxon>
        <taxon>Pezizomycotina</taxon>
        <taxon>Eurotiomycetes</taxon>
        <taxon>Eurotiomycetidae</taxon>
        <taxon>Eurotiales</taxon>
        <taxon>Aspergillaceae</taxon>
        <taxon>Aspergillus</taxon>
        <taxon>Aspergillus subgen. Circumdati</taxon>
    </lineage>
</organism>
<name>A0A395HNK8_ASPHC</name>
<dbReference type="EMBL" id="KZ824307">
    <property type="protein sequence ID" value="RAL09069.1"/>
    <property type="molecule type" value="Genomic_DNA"/>
</dbReference>
<dbReference type="VEuPathDB" id="FungiDB:BO97DRAFT_417140"/>
<keyword evidence="3" id="KW-1185">Reference proteome</keyword>
<feature type="compositionally biased region" description="Basic and acidic residues" evidence="1">
    <location>
        <begin position="174"/>
        <end position="185"/>
    </location>
</feature>
<dbReference type="GeneID" id="37200750"/>
<accession>A0A395HNK8</accession>
<evidence type="ECO:0008006" key="4">
    <source>
        <dbReference type="Google" id="ProtNLM"/>
    </source>
</evidence>
<evidence type="ECO:0000256" key="1">
    <source>
        <dbReference type="SAM" id="MobiDB-lite"/>
    </source>
</evidence>
<evidence type="ECO:0000313" key="3">
    <source>
        <dbReference type="Proteomes" id="UP000248961"/>
    </source>
</evidence>
<dbReference type="RefSeq" id="XP_025548223.1">
    <property type="nucleotide sequence ID" value="XM_025696461.1"/>
</dbReference>
<feature type="compositionally biased region" description="Acidic residues" evidence="1">
    <location>
        <begin position="186"/>
        <end position="200"/>
    </location>
</feature>
<feature type="region of interest" description="Disordered" evidence="1">
    <location>
        <begin position="113"/>
        <end position="200"/>
    </location>
</feature>